<dbReference type="InterPro" id="IPR011333">
    <property type="entry name" value="SKP1/BTB/POZ_sf"/>
</dbReference>
<dbReference type="InterPro" id="IPR044714">
    <property type="entry name" value="AtSIBP1-like"/>
</dbReference>
<evidence type="ECO:0000313" key="3">
    <source>
        <dbReference type="Proteomes" id="UP000094527"/>
    </source>
</evidence>
<dbReference type="SMART" id="SM00225">
    <property type="entry name" value="BTB"/>
    <property type="match status" value="1"/>
</dbReference>
<dbReference type="EMBL" id="LJIJ01003200">
    <property type="protein sequence ID" value="ODM88776.1"/>
    <property type="molecule type" value="Genomic_DNA"/>
</dbReference>
<sequence>MISLVSKQAISLEIKQSEIRHPQWSWKKDLSVTHHDWVTVTPTTEKRIKANKIIELMCYTGGNKQTRTICTHFTMNQSDPSRMPFKIHGFPLDKLKQLWGEAVWVNMEVAFDNLEPKPVNQNAAYNYRCNYNTTPYNQTSVSASQSHMPIVVPTKTKRTHIRHGYGQGIVEDNFYMENSQPLNYVPFLDCYGNVQEDPFERVEIDECSETAASSEDKNFQLPTQLIYIRNRLASQHCDYALNITVSLNVTCEDAGEVDGVYSLKTEDNDVFGKLSSTCENILSRKVNADLTIIASNRAALKCHKCFLSVNSTVLAAMLDSNMKESKSSQIELLDVTEPCVKALLEYLYTFKITQGRKSSKLAVEMFQVAHKYDISQLEKEMAQILLERANSWYDVNAALDLFRFSRNVEEHKTIKLKCVQVLQLKAEELLKSENYKKLFNEDLTTAMELCAIALKR</sequence>
<dbReference type="PROSITE" id="PS50097">
    <property type="entry name" value="BTB"/>
    <property type="match status" value="1"/>
</dbReference>
<dbReference type="PANTHER" id="PTHR46672">
    <property type="entry name" value="OS08G0495500 PROTEIN-RELATED"/>
    <property type="match status" value="1"/>
</dbReference>
<protein>
    <submittedName>
        <fullName evidence="2">BTB/POZ domain-containing protein</fullName>
    </submittedName>
</protein>
<gene>
    <name evidence="2" type="ORF">Ocin01_17906</name>
</gene>
<dbReference type="Gene3D" id="3.30.710.10">
    <property type="entry name" value="Potassium Channel Kv1.1, Chain A"/>
    <property type="match status" value="1"/>
</dbReference>
<evidence type="ECO:0000313" key="2">
    <source>
        <dbReference type="EMBL" id="ODM88776.1"/>
    </source>
</evidence>
<evidence type="ECO:0000259" key="1">
    <source>
        <dbReference type="PROSITE" id="PS50097"/>
    </source>
</evidence>
<feature type="domain" description="BTB" evidence="1">
    <location>
        <begin position="288"/>
        <end position="356"/>
    </location>
</feature>
<dbReference type="SUPFAM" id="SSF54695">
    <property type="entry name" value="POZ domain"/>
    <property type="match status" value="1"/>
</dbReference>
<reference evidence="2 3" key="1">
    <citation type="journal article" date="2016" name="Genome Biol. Evol.">
        <title>Gene Family Evolution Reflects Adaptation to Soil Environmental Stressors in the Genome of the Collembolan Orchesella cincta.</title>
        <authorList>
            <person name="Faddeeva-Vakhrusheva A."/>
            <person name="Derks M.F."/>
            <person name="Anvar S.Y."/>
            <person name="Agamennone V."/>
            <person name="Suring W."/>
            <person name="Smit S."/>
            <person name="van Straalen N.M."/>
            <person name="Roelofs D."/>
        </authorList>
    </citation>
    <scope>NUCLEOTIDE SEQUENCE [LARGE SCALE GENOMIC DNA]</scope>
    <source>
        <tissue evidence="2">Mixed pool</tissue>
    </source>
</reference>
<dbReference type="AlphaFoldDB" id="A0A1D2M734"/>
<accession>A0A1D2M734</accession>
<dbReference type="OrthoDB" id="5863680at2759"/>
<dbReference type="STRING" id="48709.A0A1D2M734"/>
<organism evidence="2 3">
    <name type="scientific">Orchesella cincta</name>
    <name type="common">Springtail</name>
    <name type="synonym">Podura cincta</name>
    <dbReference type="NCBI Taxonomy" id="48709"/>
    <lineage>
        <taxon>Eukaryota</taxon>
        <taxon>Metazoa</taxon>
        <taxon>Ecdysozoa</taxon>
        <taxon>Arthropoda</taxon>
        <taxon>Hexapoda</taxon>
        <taxon>Collembola</taxon>
        <taxon>Entomobryomorpha</taxon>
        <taxon>Entomobryoidea</taxon>
        <taxon>Orchesellidae</taxon>
        <taxon>Orchesellinae</taxon>
        <taxon>Orchesella</taxon>
    </lineage>
</organism>
<dbReference type="InterPro" id="IPR000210">
    <property type="entry name" value="BTB/POZ_dom"/>
</dbReference>
<dbReference type="Pfam" id="PF00651">
    <property type="entry name" value="BTB"/>
    <property type="match status" value="1"/>
</dbReference>
<dbReference type="Proteomes" id="UP000094527">
    <property type="component" value="Unassembled WGS sequence"/>
</dbReference>
<keyword evidence="3" id="KW-1185">Reference proteome</keyword>
<dbReference type="CDD" id="cd18186">
    <property type="entry name" value="BTB_POZ_ZBTB_KLHL-like"/>
    <property type="match status" value="1"/>
</dbReference>
<name>A0A1D2M734_ORCCI</name>
<comment type="caution">
    <text evidence="2">The sequence shown here is derived from an EMBL/GenBank/DDBJ whole genome shotgun (WGS) entry which is preliminary data.</text>
</comment>
<proteinExistence type="predicted"/>